<keyword evidence="1" id="KW-0812">Transmembrane</keyword>
<dbReference type="Gene3D" id="1.25.40.990">
    <property type="match status" value="1"/>
</dbReference>
<keyword evidence="3" id="KW-1185">Reference proteome</keyword>
<gene>
    <name evidence="4" type="primary">LOC113467291</name>
</gene>
<dbReference type="RefSeq" id="XP_026679194.1">
    <property type="nucleotide sequence ID" value="XM_026823393.1"/>
</dbReference>
<accession>A0A3Q0ISD8</accession>
<evidence type="ECO:0000313" key="3">
    <source>
        <dbReference type="Proteomes" id="UP000079169"/>
    </source>
</evidence>
<dbReference type="Proteomes" id="UP000079169">
    <property type="component" value="Unplaced"/>
</dbReference>
<organism evidence="3 4">
    <name type="scientific">Diaphorina citri</name>
    <name type="common">Asian citrus psyllid</name>
    <dbReference type="NCBI Taxonomy" id="121845"/>
    <lineage>
        <taxon>Eukaryota</taxon>
        <taxon>Metazoa</taxon>
        <taxon>Ecdysozoa</taxon>
        <taxon>Arthropoda</taxon>
        <taxon>Hexapoda</taxon>
        <taxon>Insecta</taxon>
        <taxon>Pterygota</taxon>
        <taxon>Neoptera</taxon>
        <taxon>Paraneoptera</taxon>
        <taxon>Hemiptera</taxon>
        <taxon>Sternorrhyncha</taxon>
        <taxon>Psylloidea</taxon>
        <taxon>Psyllidae</taxon>
        <taxon>Diaphorininae</taxon>
        <taxon>Diaphorina</taxon>
    </lineage>
</organism>
<evidence type="ECO:0000256" key="1">
    <source>
        <dbReference type="SAM" id="Phobius"/>
    </source>
</evidence>
<dbReference type="Pfam" id="PF03399">
    <property type="entry name" value="SAC3_GANP"/>
    <property type="match status" value="1"/>
</dbReference>
<dbReference type="GeneID" id="113467291"/>
<proteinExistence type="predicted"/>
<protein>
    <submittedName>
        <fullName evidence="4">Uncharacterized protein LOC113467291</fullName>
    </submittedName>
</protein>
<evidence type="ECO:0000313" key="4">
    <source>
        <dbReference type="RefSeq" id="XP_026679194.1"/>
    </source>
</evidence>
<evidence type="ECO:0000259" key="2">
    <source>
        <dbReference type="Pfam" id="PF03399"/>
    </source>
</evidence>
<feature type="domain" description="SAC3/GANP/THP3 conserved" evidence="2">
    <location>
        <begin position="7"/>
        <end position="124"/>
    </location>
</feature>
<dbReference type="KEGG" id="dci:113467291"/>
<keyword evidence="1" id="KW-0472">Membrane</keyword>
<feature type="transmembrane region" description="Helical" evidence="1">
    <location>
        <begin position="56"/>
        <end position="76"/>
    </location>
</feature>
<sequence>MTSSRLQVECVHLIVNIDQYDILHRALSLQRYTPIQSTLELCLHYSMHNYTLVFRTLPNIPCVAATVFSALHLALFRKKCMQIINSGFSCKNNCLPLSYIKKSLMLSTEAEAQYLCDYYGLRVDTDSARVLCCKADFQACKAPEVNQFHLKFPAVIEVEVCKSFA</sequence>
<dbReference type="PaxDb" id="121845-A0A3Q0ISD8"/>
<dbReference type="InterPro" id="IPR005062">
    <property type="entry name" value="SAC3/GANP/THP3_conserved"/>
</dbReference>
<name>A0A3Q0ISD8_DIACI</name>
<dbReference type="AlphaFoldDB" id="A0A3Q0ISD8"/>
<reference evidence="4" key="1">
    <citation type="submission" date="2025-08" db="UniProtKB">
        <authorList>
            <consortium name="RefSeq"/>
        </authorList>
    </citation>
    <scope>IDENTIFICATION</scope>
</reference>
<keyword evidence="1" id="KW-1133">Transmembrane helix</keyword>